<dbReference type="EMBL" id="JBEPTQ010000001">
    <property type="protein sequence ID" value="MET4716102.1"/>
    <property type="molecule type" value="Genomic_DNA"/>
</dbReference>
<dbReference type="Pfam" id="PF08241">
    <property type="entry name" value="Methyltransf_11"/>
    <property type="match status" value="1"/>
</dbReference>
<comment type="caution">
    <text evidence="2">The sequence shown here is derived from an EMBL/GenBank/DDBJ whole genome shotgun (WGS) entry which is preliminary data.</text>
</comment>
<name>A0ABV2RGN8_BRAJP</name>
<dbReference type="InterPro" id="IPR013216">
    <property type="entry name" value="Methyltransf_11"/>
</dbReference>
<feature type="domain" description="Methyltransferase type 11" evidence="1">
    <location>
        <begin position="38"/>
        <end position="128"/>
    </location>
</feature>
<evidence type="ECO:0000313" key="3">
    <source>
        <dbReference type="Proteomes" id="UP001549291"/>
    </source>
</evidence>
<dbReference type="SUPFAM" id="SSF53335">
    <property type="entry name" value="S-adenosyl-L-methionine-dependent methyltransferases"/>
    <property type="match status" value="1"/>
</dbReference>
<accession>A0ABV2RGN8</accession>
<reference evidence="2 3" key="1">
    <citation type="submission" date="2024-06" db="EMBL/GenBank/DDBJ databases">
        <title>Genomic Encyclopedia of Type Strains, Phase V (KMG-V): Genome sequencing to study the core and pangenomes of soil and plant-associated prokaryotes.</title>
        <authorList>
            <person name="Whitman W."/>
        </authorList>
    </citation>
    <scope>NUCLEOTIDE SEQUENCE [LARGE SCALE GENOMIC DNA]</scope>
    <source>
        <strain evidence="2 3">USDA 160</strain>
    </source>
</reference>
<dbReference type="InterPro" id="IPR029063">
    <property type="entry name" value="SAM-dependent_MTases_sf"/>
</dbReference>
<protein>
    <recommendedName>
        <fullName evidence="1">Methyltransferase type 11 domain-containing protein</fullName>
    </recommendedName>
</protein>
<organism evidence="2 3">
    <name type="scientific">Bradyrhizobium japonicum</name>
    <dbReference type="NCBI Taxonomy" id="375"/>
    <lineage>
        <taxon>Bacteria</taxon>
        <taxon>Pseudomonadati</taxon>
        <taxon>Pseudomonadota</taxon>
        <taxon>Alphaproteobacteria</taxon>
        <taxon>Hyphomicrobiales</taxon>
        <taxon>Nitrobacteraceae</taxon>
        <taxon>Bradyrhizobium</taxon>
    </lineage>
</organism>
<dbReference type="Proteomes" id="UP001549291">
    <property type="component" value="Unassembled WGS sequence"/>
</dbReference>
<evidence type="ECO:0000259" key="1">
    <source>
        <dbReference type="Pfam" id="PF08241"/>
    </source>
</evidence>
<evidence type="ECO:0000313" key="2">
    <source>
        <dbReference type="EMBL" id="MET4716102.1"/>
    </source>
</evidence>
<sequence>MSIRDQLQSYASLRLNRKPNPLVVDALKSMPFRCGRALDIGAGALSDTRHLLQAGMTVDAVDTDPLTAKLAARLGHPCLNAMHEDVRRIAIPPAAYALIVAIHVLPFLPRVECSAIISAIINGLADDGILCGTLFGVRDGWAGNRALMTFVSKSEAASYFTHLLPIVFSEAEYDGIDAYDRPKHWHVFRFILRKPSRPAPTQA</sequence>
<dbReference type="RefSeq" id="WP_354269851.1">
    <property type="nucleotide sequence ID" value="NZ_JBEPTQ010000001.1"/>
</dbReference>
<dbReference type="Gene3D" id="3.40.50.150">
    <property type="entry name" value="Vaccinia Virus protein VP39"/>
    <property type="match status" value="1"/>
</dbReference>
<proteinExistence type="predicted"/>
<keyword evidence="3" id="KW-1185">Reference proteome</keyword>
<gene>
    <name evidence="2" type="ORF">ABIF63_000205</name>
</gene>